<dbReference type="InterPro" id="IPR056282">
    <property type="entry name" value="MROH2B-like_N_HEAT"/>
</dbReference>
<dbReference type="InterPro" id="IPR045206">
    <property type="entry name" value="Maestro_heat-like_prot"/>
</dbReference>
<protein>
    <recommendedName>
        <fullName evidence="9">Maestro heat-like repeat-containing protein family member 1</fullName>
    </recommendedName>
</protein>
<dbReference type="Pfam" id="PF23221">
    <property type="entry name" value="HEAT_MROH2B_1st"/>
    <property type="match status" value="1"/>
</dbReference>
<evidence type="ECO:0008006" key="9">
    <source>
        <dbReference type="Google" id="ProtNLM"/>
    </source>
</evidence>
<feature type="repeat" description="HEAT" evidence="2">
    <location>
        <begin position="1612"/>
        <end position="1639"/>
    </location>
</feature>
<dbReference type="InterPro" id="IPR021133">
    <property type="entry name" value="HEAT_type_2"/>
</dbReference>
<sequence>MEADCSELYLGALISAASDTDKAVREQVVESLCISGRLRPALVLRSCHAWLSGSRTRAPDGHRLTLLRGMALIVGEAVERIEQALAREVIAATGAELLTPADKAGLPRQEAAGQLLVALGRGFVNDVLELILGEVKPGVFPHPMVLRTLGNLASSNVESWAPHLPQVLTVLLPVFGLVKENGHICALTSALGLIAESVLEYLRPSDKAPEPTLANLESFSGDIYALYKNRLSKWLQEKDAKVRAAILEALGHMVPLLPHDRLEEELPRLLPQLLSLYARPPGGLPVTHCLLALLGASVGTGSWGLRGQADKLLAALHGQLCAPLAPGDQPGLRHREGVLACFALLAREWPQPVAQFVLGQMAGDSAGCQRAPNLTVLARLVDTVPSELRGRKAQMVTAVQATLPDDCAAVKRAALKTISSLTNHGYLGSPEGAALVEYVVGLCAVPAEEGTGRARGPREASEEAPAEELRAMAETLMEELAGAEATDSLVWPALLRFVTPVPYTQALPSLCRSLEKVARRRQESGTLRRHGDAGPGLPSPQALLARLLTVSTAPDPAGGRCQAALRLLLALGPTVHPSVEGLWEEEIPELLRQLEGDPGSGLAQECWDERLLLFLSRSLEAVADEEWSRELADQMLQQGSQLAGCPRERGFLFQCRGVTLKQTGSREAVRAQLQEMLQSAQYRQAPERQGLALGIGLCAARHLDDALSQLEDFARRHLTQSGETLANLVKGKLVNEETEAVRSGILLCYGQVARWAPADWLQSSFGADILALVLLLYQSGLPASRGRARYPPTLKLSLVQAVTLTARTILDNVPRLSRHCPAKGELLSCLGEIISGEPRELTGSPLRESAMAACAYLIRLEPASSEDFTLQLLSCCVDSVIGLGPVGSGMGEEESQTQQASACLLGLLKQALLQDLSPTGLRSIFKALEGWVVSGRDYERRRALEQTAELLRLFLGSLSMQTVVNRYNLEEVVGRLVPRCADPSVAVRHLALDCLCVLFYIQLRYEGYPAERREVSVERLRALKEESWGEGEGGSRLQTCWALARVISERMSRHQLRGLLAALCQGLTDDHPACASTAAAVLHAVLGRQGQDLQDEVAELLGGLCPRLGEDSTQPAAMRGLSILAWHHARAAVSALLAGGPDPCQPAGRQVWGWLGGRPVLGPRVVGRLLDELDGALRWAEGSAPAPPGPGRRASRPIEAAHALREVLSHPESGPAIDSLYPRLLGTLLVLCSCAGKPPPPPGPPGPSGKRAPGIEAARPEDFDFRSYAAATLKELLGRRAGVTGSMEEGGGWQLMTDPETLHVGVALLAGAMASGTRPHLPALVEFLAASLNRHTSQRATVAAFFSEMVRRRVPFDPGHMDILVSGLLRCLLDNSPATRLLVVKGLGDVAVRDPATIRRYSTKLLAAILTAMDQVDAPHPDVTLEALSGLSKVLAQLREGHVRDILVNLCLAVRPFFEDGCARVRSSALCLFGALSTFAVGESRAVLLEQVHSTLVGLLLYLNHGSPEVSEASRQVLALGGHLLGSDKLCAAFQAEFQRGPGQGYWDFVSGLTKSVVRDLPDHTQTYLSSSLRFCRNPSPAIRANATIFVGHLLKDMPKERNPLWEGDDHAHETIASMIRDPDPRVRVTAARTLSLFA</sequence>
<organism evidence="7 8">
    <name type="scientific">Scyliorhinus torazame</name>
    <name type="common">Cloudy catshark</name>
    <name type="synonym">Catulus torazame</name>
    <dbReference type="NCBI Taxonomy" id="75743"/>
    <lineage>
        <taxon>Eukaryota</taxon>
        <taxon>Metazoa</taxon>
        <taxon>Chordata</taxon>
        <taxon>Craniata</taxon>
        <taxon>Vertebrata</taxon>
        <taxon>Chondrichthyes</taxon>
        <taxon>Elasmobranchii</taxon>
        <taxon>Galeomorphii</taxon>
        <taxon>Galeoidea</taxon>
        <taxon>Carcharhiniformes</taxon>
        <taxon>Scyliorhinidae</taxon>
        <taxon>Scyliorhinus</taxon>
    </lineage>
</organism>
<dbReference type="Proteomes" id="UP000288216">
    <property type="component" value="Unassembled WGS sequence"/>
</dbReference>
<dbReference type="GO" id="GO:0005737">
    <property type="term" value="C:cytoplasm"/>
    <property type="evidence" value="ECO:0007669"/>
    <property type="project" value="TreeGrafter"/>
</dbReference>
<dbReference type="InterPro" id="IPR055408">
    <property type="entry name" value="HEAT_MROH2B-like"/>
</dbReference>
<dbReference type="Gene3D" id="1.25.10.10">
    <property type="entry name" value="Leucine-rich Repeat Variant"/>
    <property type="match status" value="3"/>
</dbReference>
<dbReference type="PROSITE" id="PS50077">
    <property type="entry name" value="HEAT_REPEAT"/>
    <property type="match status" value="1"/>
</dbReference>
<evidence type="ECO:0000313" key="7">
    <source>
        <dbReference type="EMBL" id="GCB82463.1"/>
    </source>
</evidence>
<dbReference type="SUPFAM" id="SSF48371">
    <property type="entry name" value="ARM repeat"/>
    <property type="match status" value="3"/>
</dbReference>
<dbReference type="InterPro" id="IPR048465">
    <property type="entry name" value="Maestro-like_HEAT"/>
</dbReference>
<dbReference type="Pfam" id="PF23227">
    <property type="entry name" value="HEAT_MROH2B_C"/>
    <property type="match status" value="1"/>
</dbReference>
<dbReference type="InterPro" id="IPR011989">
    <property type="entry name" value="ARM-like"/>
</dbReference>
<dbReference type="InterPro" id="IPR016024">
    <property type="entry name" value="ARM-type_fold"/>
</dbReference>
<dbReference type="OrthoDB" id="1884734at2759"/>
<dbReference type="OMA" id="EVYIKAM"/>
<dbReference type="STRING" id="75743.A0A401QAQ0"/>
<dbReference type="PANTHER" id="PTHR23120">
    <property type="entry name" value="MAESTRO-RELATED HEAT DOMAIN-CONTAINING"/>
    <property type="match status" value="1"/>
</dbReference>
<gene>
    <name evidence="7" type="ORF">scyTo_0022673</name>
</gene>
<accession>A0A401QAQ0</accession>
<proteinExistence type="predicted"/>
<feature type="domain" description="Maestro/Maestro-like HEAT-repeats" evidence="6">
    <location>
        <begin position="1365"/>
        <end position="1637"/>
    </location>
</feature>
<feature type="domain" description="Maestro-like HEAT-repeats" evidence="3">
    <location>
        <begin position="938"/>
        <end position="1161"/>
    </location>
</feature>
<evidence type="ECO:0000259" key="5">
    <source>
        <dbReference type="Pfam" id="PF23221"/>
    </source>
</evidence>
<evidence type="ECO:0000313" key="8">
    <source>
        <dbReference type="Proteomes" id="UP000288216"/>
    </source>
</evidence>
<dbReference type="Pfam" id="PF21047">
    <property type="entry name" value="HEAT_Maestro"/>
    <property type="match status" value="1"/>
</dbReference>
<comment type="caution">
    <text evidence="7">The sequence shown here is derived from an EMBL/GenBank/DDBJ whole genome shotgun (WGS) entry which is preliminary data.</text>
</comment>
<dbReference type="PANTHER" id="PTHR23120:SF0">
    <property type="entry name" value="MAESTRO HEAT-LIKE REPEAT FAMILY MEMBER 1"/>
    <property type="match status" value="1"/>
</dbReference>
<keyword evidence="8" id="KW-1185">Reference proteome</keyword>
<feature type="domain" description="MROH2B-like HEAT-repeats" evidence="4">
    <location>
        <begin position="257"/>
        <end position="907"/>
    </location>
</feature>
<evidence type="ECO:0000259" key="3">
    <source>
        <dbReference type="Pfam" id="PF21047"/>
    </source>
</evidence>
<dbReference type="Pfam" id="PF23210">
    <property type="entry name" value="HEAT_Maestro_2"/>
    <property type="match status" value="1"/>
</dbReference>
<evidence type="ECO:0000259" key="6">
    <source>
        <dbReference type="Pfam" id="PF23227"/>
    </source>
</evidence>
<evidence type="ECO:0000256" key="2">
    <source>
        <dbReference type="PROSITE-ProRule" id="PRU00103"/>
    </source>
</evidence>
<reference evidence="7 8" key="1">
    <citation type="journal article" date="2018" name="Nat. Ecol. Evol.">
        <title>Shark genomes provide insights into elasmobranch evolution and the origin of vertebrates.</title>
        <authorList>
            <person name="Hara Y"/>
            <person name="Yamaguchi K"/>
            <person name="Onimaru K"/>
            <person name="Kadota M"/>
            <person name="Koyanagi M"/>
            <person name="Keeley SD"/>
            <person name="Tatsumi K"/>
            <person name="Tanaka K"/>
            <person name="Motone F"/>
            <person name="Kageyama Y"/>
            <person name="Nozu R"/>
            <person name="Adachi N"/>
            <person name="Nishimura O"/>
            <person name="Nakagawa R"/>
            <person name="Tanegashima C"/>
            <person name="Kiyatake I"/>
            <person name="Matsumoto R"/>
            <person name="Murakumo K"/>
            <person name="Nishida K"/>
            <person name="Terakita A"/>
            <person name="Kuratani S"/>
            <person name="Sato K"/>
            <person name="Hyodo S Kuraku.S."/>
        </authorList>
    </citation>
    <scope>NUCLEOTIDE SEQUENCE [LARGE SCALE GENOMIC DNA]</scope>
</reference>
<dbReference type="InterPro" id="IPR055406">
    <property type="entry name" value="HEAT_Maestro"/>
</dbReference>
<name>A0A401QAQ0_SCYTO</name>
<evidence type="ECO:0000256" key="1">
    <source>
        <dbReference type="ARBA" id="ARBA00022737"/>
    </source>
</evidence>
<feature type="domain" description="MROH2B-like N-terminal HEAT-repeats" evidence="5">
    <location>
        <begin position="36"/>
        <end position="254"/>
    </location>
</feature>
<evidence type="ECO:0000259" key="4">
    <source>
        <dbReference type="Pfam" id="PF23210"/>
    </source>
</evidence>
<dbReference type="EMBL" id="BFAA01023457">
    <property type="protein sequence ID" value="GCB82463.1"/>
    <property type="molecule type" value="Genomic_DNA"/>
</dbReference>
<keyword evidence="1" id="KW-0677">Repeat</keyword>